<name>A0A9P1CP93_9DINO</name>
<comment type="caution">
    <text evidence="5">The sequence shown here is derived from an EMBL/GenBank/DDBJ whole genome shotgun (WGS) entry which is preliminary data.</text>
</comment>
<feature type="domain" description="G8" evidence="4">
    <location>
        <begin position="91"/>
        <end position="205"/>
    </location>
</feature>
<evidence type="ECO:0000256" key="1">
    <source>
        <dbReference type="ARBA" id="ARBA00023180"/>
    </source>
</evidence>
<organism evidence="5">
    <name type="scientific">Cladocopium goreaui</name>
    <dbReference type="NCBI Taxonomy" id="2562237"/>
    <lineage>
        <taxon>Eukaryota</taxon>
        <taxon>Sar</taxon>
        <taxon>Alveolata</taxon>
        <taxon>Dinophyceae</taxon>
        <taxon>Suessiales</taxon>
        <taxon>Symbiodiniaceae</taxon>
        <taxon>Cladocopium</taxon>
    </lineage>
</organism>
<keyword evidence="3" id="KW-0732">Signal</keyword>
<reference evidence="6" key="2">
    <citation type="submission" date="2024-04" db="EMBL/GenBank/DDBJ databases">
        <authorList>
            <person name="Chen Y."/>
            <person name="Shah S."/>
            <person name="Dougan E. K."/>
            <person name="Thang M."/>
            <person name="Chan C."/>
        </authorList>
    </citation>
    <scope>NUCLEOTIDE SEQUENCE [LARGE SCALE GENOMIC DNA]</scope>
</reference>
<feature type="signal peptide" evidence="3">
    <location>
        <begin position="1"/>
        <end position="26"/>
    </location>
</feature>
<keyword evidence="1" id="KW-0325">Glycoprotein</keyword>
<evidence type="ECO:0000313" key="6">
    <source>
        <dbReference type="EMBL" id="CAL1148371.1"/>
    </source>
</evidence>
<dbReference type="PANTHER" id="PTHR47687">
    <property type="entry name" value="G8 DOMAIN-CONTAINING PROTEIN DDB_G0288475-RELATED"/>
    <property type="match status" value="1"/>
</dbReference>
<dbReference type="EMBL" id="CAMXCT020002021">
    <property type="protein sequence ID" value="CAL1148371.1"/>
    <property type="molecule type" value="Genomic_DNA"/>
</dbReference>
<dbReference type="EMBL" id="CAMXCT010002021">
    <property type="protein sequence ID" value="CAI3994996.1"/>
    <property type="molecule type" value="Genomic_DNA"/>
</dbReference>
<dbReference type="SMART" id="SM01225">
    <property type="entry name" value="G8"/>
    <property type="match status" value="1"/>
</dbReference>
<dbReference type="EMBL" id="CAMXCT030002021">
    <property type="protein sequence ID" value="CAL4782308.1"/>
    <property type="molecule type" value="Genomic_DNA"/>
</dbReference>
<comment type="similarity">
    <text evidence="2">Belongs to the comF family.</text>
</comment>
<keyword evidence="8" id="KW-1185">Reference proteome</keyword>
<sequence length="839" mass="91855">MAISNGRAAAALPVLLVLFALWQRMGVPNVSRSETRSLSMIQLKPELQKTTLDAEQTFYVPAFEQRRMPGVVPAASSSGCPHEEADLIPFEDFLEGKDPAGNLILSSGRYLLSTSLTVGSLTISEQAELVLGENLELQTRAIWVKGVLRLGSDSCRLQNLVITFTGDGDKDARSSNALETKGLVVSGELHAFGHRFRPTWTRLAQAAAAGSSTLQLMEEVDWQVGQQLVVVTTAWTDDPEDHQNELRSISAVSGAQITLSAPLDFDHYGGPEYFAEVALLSRSVTFQGDASSEASRYGGHVMCVPGAKCQVAGVLGFRMGQENFMGRYPFHFHMMGTVSDSFFEDCAVQHSFFRAYTVHGTSSSRVSRNVAYDVSGSAYYLEDGNEENNLFDYNLAAFVHIIDRLSDYENGGGQGGVTVQTQASRIVPTDATAVGFYCTNAKNRWIGNSASGGFSGFHFPTVPQVLGDSAAAYPNYKPDEMELLEFDSNTAHSSGRLWSRGSCMYVGGRLWEENPGSQQYSYITGRASPPRYGGKFIMTRTKVFACRLGVLFWGTHWSAGKPDLGLEGFEAHDISRSSSQLGDTYMHNAVISAYTANTATDLVKVGDGFELYDTDMQTVLADITFRNYDRPNDVAIQDMTHSNIFKPQGMFHSDKIRFENTPMEHRLRHVERLACKSYHSDSCLNRCSFCPGTPGSSQTANLFDVDGSLSGLGEATILGADDAAAETNGRTNEWWRLDPSCTQNTDWGFWLCPTHGHRSIVSLFIMQGIMSSPPARTSSDTAVGMLYHFGRTDRYLDLGLAESPMVTGACCDIGWFLHLDAGALSELTIFMDQMVDFGG</sequence>
<dbReference type="Pfam" id="PF10162">
    <property type="entry name" value="G8"/>
    <property type="match status" value="1"/>
</dbReference>
<dbReference type="PANTHER" id="PTHR47687:SF4">
    <property type="entry name" value="G8 DOMAIN-CONTAINING PROTEIN DDB_G0286311-RELATED"/>
    <property type="match status" value="1"/>
</dbReference>
<evidence type="ECO:0000313" key="8">
    <source>
        <dbReference type="Proteomes" id="UP001152797"/>
    </source>
</evidence>
<dbReference type="Pfam" id="PF24606">
    <property type="entry name" value="CEMIP_beta-hel"/>
    <property type="match status" value="1"/>
</dbReference>
<dbReference type="OrthoDB" id="446578at2759"/>
<dbReference type="Proteomes" id="UP001152797">
    <property type="component" value="Unassembled WGS sequence"/>
</dbReference>
<evidence type="ECO:0000256" key="2">
    <source>
        <dbReference type="ARBA" id="ARBA00038413"/>
    </source>
</evidence>
<reference evidence="5" key="1">
    <citation type="submission" date="2022-10" db="EMBL/GenBank/DDBJ databases">
        <authorList>
            <person name="Chen Y."/>
            <person name="Dougan E. K."/>
            <person name="Chan C."/>
            <person name="Rhodes N."/>
            <person name="Thang M."/>
        </authorList>
    </citation>
    <scope>NUCLEOTIDE SEQUENCE</scope>
</reference>
<protein>
    <submittedName>
        <fullName evidence="7">G8 domain-containing protein</fullName>
    </submittedName>
</protein>
<dbReference type="InterPro" id="IPR019316">
    <property type="entry name" value="G8_domain"/>
</dbReference>
<dbReference type="InterPro" id="IPR055401">
    <property type="entry name" value="CEMIP_beta-hel_dom"/>
</dbReference>
<evidence type="ECO:0000259" key="4">
    <source>
        <dbReference type="SMART" id="SM01225"/>
    </source>
</evidence>
<dbReference type="InterPro" id="IPR052334">
    <property type="entry name" value="G8_domain-comF-like"/>
</dbReference>
<feature type="non-terminal residue" evidence="5">
    <location>
        <position position="839"/>
    </location>
</feature>
<dbReference type="AlphaFoldDB" id="A0A9P1CP93"/>
<evidence type="ECO:0000313" key="7">
    <source>
        <dbReference type="EMBL" id="CAL4782308.1"/>
    </source>
</evidence>
<gene>
    <name evidence="5" type="ORF">C1SCF055_LOCUS21604</name>
</gene>
<accession>A0A9P1CP93</accession>
<evidence type="ECO:0000313" key="5">
    <source>
        <dbReference type="EMBL" id="CAI3994996.1"/>
    </source>
</evidence>
<evidence type="ECO:0000256" key="3">
    <source>
        <dbReference type="SAM" id="SignalP"/>
    </source>
</evidence>
<feature type="chain" id="PRO_5043270626" evidence="3">
    <location>
        <begin position="27"/>
        <end position="839"/>
    </location>
</feature>
<proteinExistence type="inferred from homology"/>